<protein>
    <submittedName>
        <fullName evidence="1">Uncharacterized protein</fullName>
    </submittedName>
</protein>
<evidence type="ECO:0000313" key="2">
    <source>
        <dbReference type="Proteomes" id="UP000644020"/>
    </source>
</evidence>
<accession>A0A918T334</accession>
<keyword evidence="2" id="KW-1185">Reference proteome</keyword>
<dbReference type="EMBL" id="BMUL01000008">
    <property type="protein sequence ID" value="GHA87991.1"/>
    <property type="molecule type" value="Genomic_DNA"/>
</dbReference>
<gene>
    <name evidence="1" type="ORF">GCM10010305_34520</name>
</gene>
<sequence>MTLTPAAEKILAGHFAPRVLDPGLTVDAVGEREAVLRLPRSDRPAREGGGLSGQALTAVYALLAPGAPPA</sequence>
<evidence type="ECO:0000313" key="1">
    <source>
        <dbReference type="EMBL" id="GHA87991.1"/>
    </source>
</evidence>
<organism evidence="1 2">
    <name type="scientific">Streptomyces termitum</name>
    <dbReference type="NCBI Taxonomy" id="67368"/>
    <lineage>
        <taxon>Bacteria</taxon>
        <taxon>Bacillati</taxon>
        <taxon>Actinomycetota</taxon>
        <taxon>Actinomycetes</taxon>
        <taxon>Kitasatosporales</taxon>
        <taxon>Streptomycetaceae</taxon>
        <taxon>Streptomyces</taxon>
    </lineage>
</organism>
<comment type="caution">
    <text evidence="1">The sequence shown here is derived from an EMBL/GenBank/DDBJ whole genome shotgun (WGS) entry which is preliminary data.</text>
</comment>
<reference evidence="1" key="1">
    <citation type="journal article" date="2014" name="Int. J. Syst. Evol. Microbiol.">
        <title>Complete genome sequence of Corynebacterium casei LMG S-19264T (=DSM 44701T), isolated from a smear-ripened cheese.</title>
        <authorList>
            <consortium name="US DOE Joint Genome Institute (JGI-PGF)"/>
            <person name="Walter F."/>
            <person name="Albersmeier A."/>
            <person name="Kalinowski J."/>
            <person name="Ruckert C."/>
        </authorList>
    </citation>
    <scope>NUCLEOTIDE SEQUENCE</scope>
    <source>
        <strain evidence="1">JCM 4518</strain>
    </source>
</reference>
<name>A0A918T334_9ACTN</name>
<proteinExistence type="predicted"/>
<dbReference type="AlphaFoldDB" id="A0A918T334"/>
<dbReference type="Proteomes" id="UP000644020">
    <property type="component" value="Unassembled WGS sequence"/>
</dbReference>
<reference evidence="1" key="2">
    <citation type="submission" date="2020-09" db="EMBL/GenBank/DDBJ databases">
        <authorList>
            <person name="Sun Q."/>
            <person name="Ohkuma M."/>
        </authorList>
    </citation>
    <scope>NUCLEOTIDE SEQUENCE</scope>
    <source>
        <strain evidence="1">JCM 4518</strain>
    </source>
</reference>